<gene>
    <name evidence="1" type="ORF">TWF696_008074</name>
</gene>
<sequence>MDDPRYYPYYNSVNQLPLGALPYDDCHAAADTVRALLESPRVQRILSRLIAGPEPEPTRAEWHIRLVEPPDPPEAAISTYTEELHQLDLTTLPVDSKILQEYQSADPDCAYTYKRYRLLEIACAAIHFLAIRLYQKYHPRPLFQEPSSGHGIVIPYPRIWHPDYFKYSPTGHPPAVGFWAEAQIFGGIIYFDRGSGEECTAVWLHGRPGHRTKEVYKLPEDAVLGVFEGKTLPLEASWENLECLSVAEAQERGIYREFGLAHTRVYYNFLTICQRPTVEEVELMRRKYAEMWKRQAEDRDK</sequence>
<evidence type="ECO:0000313" key="1">
    <source>
        <dbReference type="EMBL" id="KAK6344437.1"/>
    </source>
</evidence>
<proteinExistence type="predicted"/>
<dbReference type="EMBL" id="JAVHNQ010000006">
    <property type="protein sequence ID" value="KAK6344437.1"/>
    <property type="molecule type" value="Genomic_DNA"/>
</dbReference>
<comment type="caution">
    <text evidence="1">The sequence shown here is derived from an EMBL/GenBank/DDBJ whole genome shotgun (WGS) entry which is preliminary data.</text>
</comment>
<keyword evidence="2" id="KW-1185">Reference proteome</keyword>
<dbReference type="AlphaFoldDB" id="A0AAV9UQF8"/>
<dbReference type="Proteomes" id="UP001375240">
    <property type="component" value="Unassembled WGS sequence"/>
</dbReference>
<organism evidence="1 2">
    <name type="scientific">Orbilia brochopaga</name>
    <dbReference type="NCBI Taxonomy" id="3140254"/>
    <lineage>
        <taxon>Eukaryota</taxon>
        <taxon>Fungi</taxon>
        <taxon>Dikarya</taxon>
        <taxon>Ascomycota</taxon>
        <taxon>Pezizomycotina</taxon>
        <taxon>Orbiliomycetes</taxon>
        <taxon>Orbiliales</taxon>
        <taxon>Orbiliaceae</taxon>
        <taxon>Orbilia</taxon>
    </lineage>
</organism>
<accession>A0AAV9UQF8</accession>
<evidence type="ECO:0000313" key="2">
    <source>
        <dbReference type="Proteomes" id="UP001375240"/>
    </source>
</evidence>
<protein>
    <submittedName>
        <fullName evidence="1">Uncharacterized protein</fullName>
    </submittedName>
</protein>
<name>A0AAV9UQF8_9PEZI</name>
<reference evidence="1 2" key="1">
    <citation type="submission" date="2019-10" db="EMBL/GenBank/DDBJ databases">
        <authorList>
            <person name="Palmer J.M."/>
        </authorList>
    </citation>
    <scope>NUCLEOTIDE SEQUENCE [LARGE SCALE GENOMIC DNA]</scope>
    <source>
        <strain evidence="1 2">TWF696</strain>
    </source>
</reference>